<dbReference type="SMART" id="SM01008">
    <property type="entry name" value="Ald_Xan_dh_C"/>
    <property type="match status" value="1"/>
</dbReference>
<dbReference type="PANTHER" id="PTHR47495">
    <property type="entry name" value="ALDEHYDE DEHYDROGENASE"/>
    <property type="match status" value="1"/>
</dbReference>
<feature type="domain" description="Aldehyde oxidase/xanthine dehydrogenase a/b hammerhead" evidence="1">
    <location>
        <begin position="241"/>
        <end position="319"/>
    </location>
</feature>
<name>A0ABT3T9X8_9GAMM</name>
<evidence type="ECO:0000313" key="3">
    <source>
        <dbReference type="Proteomes" id="UP001143304"/>
    </source>
</evidence>
<protein>
    <submittedName>
        <fullName evidence="2">Xanthine dehydrogenase family protein molybdopterin-binding subunit</fullName>
    </submittedName>
</protein>
<dbReference type="Gene3D" id="3.90.1170.50">
    <property type="entry name" value="Aldehyde oxidase/xanthine dehydrogenase, a/b hammerhead"/>
    <property type="match status" value="1"/>
</dbReference>
<gene>
    <name evidence="2" type="ORF">EYC82_17145</name>
</gene>
<dbReference type="InterPro" id="IPR037165">
    <property type="entry name" value="AldOxase/xan_DH_Mopterin-bd_sf"/>
</dbReference>
<dbReference type="SUPFAM" id="SSF56003">
    <property type="entry name" value="Molybdenum cofactor-binding domain"/>
    <property type="match status" value="2"/>
</dbReference>
<dbReference type="Pfam" id="PF20256">
    <property type="entry name" value="MoCoBD_2"/>
    <property type="match status" value="2"/>
</dbReference>
<dbReference type="InterPro" id="IPR046867">
    <property type="entry name" value="AldOxase/xan_DH_MoCoBD2"/>
</dbReference>
<dbReference type="InterPro" id="IPR000674">
    <property type="entry name" value="Ald_Oxase/Xan_DH_a/b"/>
</dbReference>
<proteinExistence type="predicted"/>
<evidence type="ECO:0000313" key="2">
    <source>
        <dbReference type="EMBL" id="MCX2979072.1"/>
    </source>
</evidence>
<dbReference type="PROSITE" id="PS51318">
    <property type="entry name" value="TAT"/>
    <property type="match status" value="1"/>
</dbReference>
<dbReference type="PIRSF" id="PIRSF036389">
    <property type="entry name" value="IOR_B"/>
    <property type="match status" value="1"/>
</dbReference>
<evidence type="ECO:0000259" key="1">
    <source>
        <dbReference type="SMART" id="SM01008"/>
    </source>
</evidence>
<dbReference type="EMBL" id="SHNO01000002">
    <property type="protein sequence ID" value="MCX2979072.1"/>
    <property type="molecule type" value="Genomic_DNA"/>
</dbReference>
<dbReference type="InterPro" id="IPR052516">
    <property type="entry name" value="N-heterocyclic_Hydroxylase"/>
</dbReference>
<dbReference type="Gene3D" id="3.30.365.10">
    <property type="entry name" value="Aldehyde oxidase/xanthine dehydrogenase, molybdopterin binding domain"/>
    <property type="match status" value="4"/>
</dbReference>
<dbReference type="Proteomes" id="UP001143304">
    <property type="component" value="Unassembled WGS sequence"/>
</dbReference>
<organism evidence="2 3">
    <name type="scientific">Candidatus Marimicrobium litorale</name>
    <dbReference type="NCBI Taxonomy" id="2518991"/>
    <lineage>
        <taxon>Bacteria</taxon>
        <taxon>Pseudomonadati</taxon>
        <taxon>Pseudomonadota</taxon>
        <taxon>Gammaproteobacteria</taxon>
        <taxon>Cellvibrionales</taxon>
        <taxon>Halieaceae</taxon>
        <taxon>Marimicrobium</taxon>
    </lineage>
</organism>
<dbReference type="InterPro" id="IPR006311">
    <property type="entry name" value="TAT_signal"/>
</dbReference>
<dbReference type="InterPro" id="IPR012368">
    <property type="entry name" value="OxRdtase_Mopterin-bd_su_IorB"/>
</dbReference>
<sequence length="737" mass="79269">MGKWTRRAFITTGLLGGGALVVGVGLRLGNRNAQLAPLVAGDGEQLVNAWLKIGADNQVVAIIPHSEMGQGAQTALAQMLADELDARWEDVSFLEAPAEDAYANWALAKGFALGGMEVPAVLEASINGLMFQTTKAMKMQITGGSLSVRSTGVYGMRVAGAAARELLIQAAADTWQVDPASLTARDGRIVEIAGERSAPFAEFAPAAGRLSSNASPTLKNPQEFRIMGHSKPRLDIPAKVDGTAQFGIDATVEGMFYAAAQAAPVFGASVASFDASRAKKMPGVLDVVKIDDAVAVVADSYWHARQAMDQVEITWTKTDNDSRSSAGFFQQFTADMQRDRDAGTSTADLEEGNVSNVIANAEKVISRSYQVPWLAHTCMEPMNALARVGVNGCEVWTGTQNPLGTRHAIAAALNLDVEQVTLHQHQMGGGFGRRSMPDTAIQAAKLARLVGKPVKLIWSREEDVKHDFYRPAVRSEFRAVLNDAGKPLAWENQFVDKHEPVEAPHIPYDVPNQYVHHTDSPTHVPFGAWRSVDHSQHGFFTESFIDELAYEAGVDPYQYRRELLAHRPRHLAVLDKAAEEGDWDTPMSEGRGRGISLQESFGTLVAQVVEVTIIEGDLSVDRVVVAVDPGFAVSPDGLTAQMESGVVYGLTAALYGEISIENGAVAQSNFHDYSALRMDSAPVIETHIINSMEHWGGAGEPSTPGIAPALTNAIYAARGVRIRELPIGKFELGPSSV</sequence>
<dbReference type="InterPro" id="IPR008274">
    <property type="entry name" value="AldOxase/xan_DH_MoCoBD1"/>
</dbReference>
<accession>A0ABT3T9X8</accession>
<reference evidence="2" key="1">
    <citation type="submission" date="2019-02" db="EMBL/GenBank/DDBJ databases">
        <authorList>
            <person name="Li S.-H."/>
        </authorList>
    </citation>
    <scope>NUCLEOTIDE SEQUENCE</scope>
    <source>
        <strain evidence="2">IMCC11814</strain>
    </source>
</reference>
<comment type="caution">
    <text evidence="2">The sequence shown here is derived from an EMBL/GenBank/DDBJ whole genome shotgun (WGS) entry which is preliminary data.</text>
</comment>
<keyword evidence="3" id="KW-1185">Reference proteome</keyword>
<dbReference type="RefSeq" id="WP_279250857.1">
    <property type="nucleotide sequence ID" value="NZ_SHNO01000002.1"/>
</dbReference>
<dbReference type="PANTHER" id="PTHR47495:SF2">
    <property type="entry name" value="ALDEHYDE DEHYDROGENASE"/>
    <property type="match status" value="1"/>
</dbReference>
<dbReference type="Pfam" id="PF02738">
    <property type="entry name" value="MoCoBD_1"/>
    <property type="match status" value="1"/>
</dbReference>